<reference evidence="3" key="1">
    <citation type="submission" date="2016-06" db="UniProtKB">
        <authorList>
            <consortium name="WormBaseParasite"/>
        </authorList>
    </citation>
    <scope>IDENTIFICATION</scope>
</reference>
<evidence type="ECO:0000313" key="3">
    <source>
        <dbReference type="WBParaSite" id="SBAD_0001323601-mRNA-1"/>
    </source>
</evidence>
<dbReference type="EMBL" id="UZAM01018977">
    <property type="protein sequence ID" value="VDP52095.1"/>
    <property type="molecule type" value="Genomic_DNA"/>
</dbReference>
<organism evidence="3">
    <name type="scientific">Soboliphyme baturini</name>
    <dbReference type="NCBI Taxonomy" id="241478"/>
    <lineage>
        <taxon>Eukaryota</taxon>
        <taxon>Metazoa</taxon>
        <taxon>Ecdysozoa</taxon>
        <taxon>Nematoda</taxon>
        <taxon>Enoplea</taxon>
        <taxon>Dorylaimia</taxon>
        <taxon>Dioctophymatida</taxon>
        <taxon>Dioctophymatoidea</taxon>
        <taxon>Soboliphymatidae</taxon>
        <taxon>Soboliphyme</taxon>
    </lineage>
</organism>
<evidence type="ECO:0000313" key="1">
    <source>
        <dbReference type="EMBL" id="VDP52095.1"/>
    </source>
</evidence>
<gene>
    <name evidence="1" type="ORF">SBAD_LOCUS12823</name>
</gene>
<sequence length="103" mass="11062">MNPQIEEGSSVADWPRTVFCVAADRRPAALGATDGGVQLRLGQSWYDAAGDTGRKVSCVAWAATNDWVVVDEVALARTGFCHPRVAGSFSRGEGTFSVRSRQF</sequence>
<dbReference type="WBParaSite" id="SBAD_0001323601-mRNA-1">
    <property type="protein sequence ID" value="SBAD_0001323601-mRNA-1"/>
    <property type="gene ID" value="SBAD_0001323601"/>
</dbReference>
<reference evidence="1 2" key="2">
    <citation type="submission" date="2018-11" db="EMBL/GenBank/DDBJ databases">
        <authorList>
            <consortium name="Pathogen Informatics"/>
        </authorList>
    </citation>
    <scope>NUCLEOTIDE SEQUENCE [LARGE SCALE GENOMIC DNA]</scope>
</reference>
<dbReference type="Proteomes" id="UP000270296">
    <property type="component" value="Unassembled WGS sequence"/>
</dbReference>
<evidence type="ECO:0000313" key="2">
    <source>
        <dbReference type="Proteomes" id="UP000270296"/>
    </source>
</evidence>
<dbReference type="AlphaFoldDB" id="A0A183JAC5"/>
<proteinExistence type="predicted"/>
<name>A0A183JAC5_9BILA</name>
<accession>A0A183JAC5</accession>
<protein>
    <submittedName>
        <fullName evidence="3">F5/8 type C domain-containing protein</fullName>
    </submittedName>
</protein>
<keyword evidence="2" id="KW-1185">Reference proteome</keyword>